<evidence type="ECO:0000256" key="1">
    <source>
        <dbReference type="SAM" id="Coils"/>
    </source>
</evidence>
<keyword evidence="3" id="KW-1185">Reference proteome</keyword>
<feature type="non-terminal residue" evidence="2">
    <location>
        <position position="463"/>
    </location>
</feature>
<sequence length="463" mass="54011">DPNSIPILLEHTSKAEETQKAPVNAEVTEIIQAVESQESLLEDIQNDIHQAASHLMELQNALGHNISSEFTTSHNESDTAEDKDLEIDDRLLREVFLPHVENFLKAHFNPVWNSFNKSLQNLNSMVKNLSENVESNRKRLDTFLENTVPKKDLYELGTKFESKIQENVDKLEQLKHDMANHFHTQQAVIHFNFTMFKTDTDMKLKRNLKMQQSQYSYLNFSISELRRGQEQIQDDIFDLSQNITLQCGQREGEVVSITNTQINDTLRVHEKEIQELLTEQDVIFENISTLEKWIKELRTEFKKNTERVQVQFMEKSLILEEYKVLIQRQIMELNYTIASIQDSIDELFKDCDCHKMNADILALVEIQRNFSNQYRDILYGIEDVKQKEGSSKISLQNSVEDLSLELQLNRQSLTAQQEQGRKLMHITNQLQSQATNFTDDVKFLRLENNQIHNHIKHLGSSFS</sequence>
<proteinExistence type="predicted"/>
<dbReference type="EMBL" id="CATNWA010017040">
    <property type="protein sequence ID" value="CAI9597505.1"/>
    <property type="molecule type" value="Genomic_DNA"/>
</dbReference>
<name>A0ABN9FKF8_9NEOB</name>
<comment type="caution">
    <text evidence="2">The sequence shown here is derived from an EMBL/GenBank/DDBJ whole genome shotgun (WGS) entry which is preliminary data.</text>
</comment>
<evidence type="ECO:0000313" key="3">
    <source>
        <dbReference type="Proteomes" id="UP001162483"/>
    </source>
</evidence>
<reference evidence="2" key="1">
    <citation type="submission" date="2023-05" db="EMBL/GenBank/DDBJ databases">
        <authorList>
            <person name="Stuckert A."/>
        </authorList>
    </citation>
    <scope>NUCLEOTIDE SEQUENCE</scope>
</reference>
<keyword evidence="1" id="KW-0175">Coiled coil</keyword>
<feature type="non-terminal residue" evidence="2">
    <location>
        <position position="1"/>
    </location>
</feature>
<gene>
    <name evidence="2" type="ORF">SPARVUS_LOCUS12263463</name>
</gene>
<organism evidence="2 3">
    <name type="scientific">Staurois parvus</name>
    <dbReference type="NCBI Taxonomy" id="386267"/>
    <lineage>
        <taxon>Eukaryota</taxon>
        <taxon>Metazoa</taxon>
        <taxon>Chordata</taxon>
        <taxon>Craniata</taxon>
        <taxon>Vertebrata</taxon>
        <taxon>Euteleostomi</taxon>
        <taxon>Amphibia</taxon>
        <taxon>Batrachia</taxon>
        <taxon>Anura</taxon>
        <taxon>Neobatrachia</taxon>
        <taxon>Ranoidea</taxon>
        <taxon>Ranidae</taxon>
        <taxon>Staurois</taxon>
    </lineage>
</organism>
<accession>A0ABN9FKF8</accession>
<feature type="coiled-coil region" evidence="1">
    <location>
        <begin position="119"/>
        <end position="146"/>
    </location>
</feature>
<evidence type="ECO:0000313" key="2">
    <source>
        <dbReference type="EMBL" id="CAI9597505.1"/>
    </source>
</evidence>
<dbReference type="Proteomes" id="UP001162483">
    <property type="component" value="Unassembled WGS sequence"/>
</dbReference>
<protein>
    <submittedName>
        <fullName evidence="2">Uncharacterized protein</fullName>
    </submittedName>
</protein>